<dbReference type="GO" id="GO:0009279">
    <property type="term" value="C:cell outer membrane"/>
    <property type="evidence" value="ECO:0007669"/>
    <property type="project" value="UniProtKB-SubCell"/>
</dbReference>
<dbReference type="SUPFAM" id="SSF103088">
    <property type="entry name" value="OmpA-like"/>
    <property type="match status" value="1"/>
</dbReference>
<evidence type="ECO:0000256" key="5">
    <source>
        <dbReference type="SAM" id="SignalP"/>
    </source>
</evidence>
<evidence type="ECO:0000256" key="1">
    <source>
        <dbReference type="ARBA" id="ARBA00004442"/>
    </source>
</evidence>
<feature type="signal peptide" evidence="5">
    <location>
        <begin position="1"/>
        <end position="21"/>
    </location>
</feature>
<reference evidence="7 8" key="1">
    <citation type="submission" date="2020-08" db="EMBL/GenBank/DDBJ databases">
        <title>Genomic Encyclopedia of Type Strains, Phase IV (KMG-IV): sequencing the most valuable type-strain genomes for metagenomic binning, comparative biology and taxonomic classification.</title>
        <authorList>
            <person name="Goeker M."/>
        </authorList>
    </citation>
    <scope>NUCLEOTIDE SEQUENCE [LARGE SCALE GENOMIC DNA]</scope>
    <source>
        <strain evidence="7 8">DSM 11590</strain>
    </source>
</reference>
<dbReference type="Gene3D" id="3.30.1330.60">
    <property type="entry name" value="OmpA-like domain"/>
    <property type="match status" value="1"/>
</dbReference>
<accession>A0A7X0DLS8</accession>
<keyword evidence="2 4" id="KW-0472">Membrane</keyword>
<dbReference type="AlphaFoldDB" id="A0A7X0DLS8"/>
<dbReference type="PANTHER" id="PTHR30329">
    <property type="entry name" value="STATOR ELEMENT OF FLAGELLAR MOTOR COMPLEX"/>
    <property type="match status" value="1"/>
</dbReference>
<dbReference type="InterPro" id="IPR050330">
    <property type="entry name" value="Bact_OuterMem_StrucFunc"/>
</dbReference>
<dbReference type="Pfam" id="PF00691">
    <property type="entry name" value="OmpA"/>
    <property type="match status" value="1"/>
</dbReference>
<dbReference type="InterPro" id="IPR036737">
    <property type="entry name" value="OmpA-like_sf"/>
</dbReference>
<comment type="caution">
    <text evidence="7">The sequence shown here is derived from an EMBL/GenBank/DDBJ whole genome shotgun (WGS) entry which is preliminary data.</text>
</comment>
<dbReference type="InterPro" id="IPR006665">
    <property type="entry name" value="OmpA-like"/>
</dbReference>
<evidence type="ECO:0000256" key="4">
    <source>
        <dbReference type="PROSITE-ProRule" id="PRU00473"/>
    </source>
</evidence>
<dbReference type="PROSITE" id="PS51257">
    <property type="entry name" value="PROKAR_LIPOPROTEIN"/>
    <property type="match status" value="1"/>
</dbReference>
<keyword evidence="3" id="KW-0998">Cell outer membrane</keyword>
<comment type="subcellular location">
    <subcellularLocation>
        <location evidence="1">Cell outer membrane</location>
    </subcellularLocation>
</comment>
<dbReference type="PROSITE" id="PS51123">
    <property type="entry name" value="OMPA_2"/>
    <property type="match status" value="1"/>
</dbReference>
<dbReference type="EMBL" id="JACIIX010000005">
    <property type="protein sequence ID" value="MBB6210318.1"/>
    <property type="molecule type" value="Genomic_DNA"/>
</dbReference>
<dbReference type="RefSeq" id="WP_184263149.1">
    <property type="nucleotide sequence ID" value="NZ_JACIIX010000005.1"/>
</dbReference>
<dbReference type="Proteomes" id="UP000544872">
    <property type="component" value="Unassembled WGS sequence"/>
</dbReference>
<evidence type="ECO:0000259" key="6">
    <source>
        <dbReference type="PROSITE" id="PS51123"/>
    </source>
</evidence>
<evidence type="ECO:0000313" key="8">
    <source>
        <dbReference type="Proteomes" id="UP000544872"/>
    </source>
</evidence>
<organism evidence="7 8">
    <name type="scientific">Novispirillum itersonii</name>
    <name type="common">Aquaspirillum itersonii</name>
    <dbReference type="NCBI Taxonomy" id="189"/>
    <lineage>
        <taxon>Bacteria</taxon>
        <taxon>Pseudomonadati</taxon>
        <taxon>Pseudomonadota</taxon>
        <taxon>Alphaproteobacteria</taxon>
        <taxon>Rhodospirillales</taxon>
        <taxon>Novispirillaceae</taxon>
        <taxon>Novispirillum</taxon>
    </lineage>
</organism>
<sequence>MKKLIAWSVAGVAVLALSGCAENWDIDGVAGMKGKGDAFTSALQANYLDSARFEKNEGNWSSVQYFTERARAAANGTAPTPQEPKERGLEGNADVAAARARLVAALATKAPKDAPEACAKAQVSFEHWMEQLQEGWQTNDIATYKGNYDKAMALCVPKAEPVMAAKPKMTMRYVVYFATGKAALDKAAMTVLSDVAKEQAADKPINIYLAGHTDTVGNAKANQALSEKRSKAVAAQLAKMGVATKALDLKSLGESTLAVSTKDNVAEGKNRRVEIWFEK</sequence>
<feature type="domain" description="OmpA-like" evidence="6">
    <location>
        <begin position="164"/>
        <end position="279"/>
    </location>
</feature>
<evidence type="ECO:0000256" key="2">
    <source>
        <dbReference type="ARBA" id="ARBA00023136"/>
    </source>
</evidence>
<name>A0A7X0DLS8_NOVIT</name>
<protein>
    <submittedName>
        <fullName evidence="7">Outer membrane protein OmpA-like peptidoglycan-associated protein</fullName>
    </submittedName>
</protein>
<proteinExistence type="predicted"/>
<evidence type="ECO:0000313" key="7">
    <source>
        <dbReference type="EMBL" id="MBB6210318.1"/>
    </source>
</evidence>
<dbReference type="InterPro" id="IPR006664">
    <property type="entry name" value="OMP_bac"/>
</dbReference>
<keyword evidence="8" id="KW-1185">Reference proteome</keyword>
<feature type="chain" id="PRO_5031197499" evidence="5">
    <location>
        <begin position="22"/>
        <end position="279"/>
    </location>
</feature>
<evidence type="ECO:0000256" key="3">
    <source>
        <dbReference type="ARBA" id="ARBA00023237"/>
    </source>
</evidence>
<gene>
    <name evidence="7" type="ORF">FHS48_001733</name>
</gene>
<keyword evidence="5" id="KW-0732">Signal</keyword>
<dbReference type="PRINTS" id="PR01021">
    <property type="entry name" value="OMPADOMAIN"/>
</dbReference>
<dbReference type="CDD" id="cd07185">
    <property type="entry name" value="OmpA_C-like"/>
    <property type="match status" value="1"/>
</dbReference>
<dbReference type="PANTHER" id="PTHR30329:SF21">
    <property type="entry name" value="LIPOPROTEIN YIAD-RELATED"/>
    <property type="match status" value="1"/>
</dbReference>